<evidence type="ECO:0000256" key="4">
    <source>
        <dbReference type="ARBA" id="ARBA00022833"/>
    </source>
</evidence>
<keyword evidence="4" id="KW-0862">Zinc</keyword>
<comment type="subcellular location">
    <subcellularLocation>
        <location evidence="1">Membrane</location>
        <topology evidence="1">Peripheral membrane protein</topology>
    </subcellularLocation>
</comment>
<evidence type="ECO:0000256" key="6">
    <source>
        <dbReference type="SAM" id="MobiDB-lite"/>
    </source>
</evidence>
<dbReference type="GO" id="GO:0098560">
    <property type="term" value="C:cytoplasmic side of late endosome membrane"/>
    <property type="evidence" value="ECO:0007669"/>
    <property type="project" value="TreeGrafter"/>
</dbReference>
<evidence type="ECO:0000259" key="8">
    <source>
        <dbReference type="PROSITE" id="PS51837"/>
    </source>
</evidence>
<evidence type="ECO:0000256" key="2">
    <source>
        <dbReference type="ARBA" id="ARBA00005975"/>
    </source>
</evidence>
<keyword evidence="7" id="KW-1133">Transmembrane helix</keyword>
<accession>A0A6U2VAK8</accession>
<evidence type="ECO:0000256" key="1">
    <source>
        <dbReference type="ARBA" id="ARBA00004170"/>
    </source>
</evidence>
<keyword evidence="7" id="KW-0812">Transmembrane</keyword>
<feature type="transmembrane region" description="Helical" evidence="7">
    <location>
        <begin position="96"/>
        <end position="119"/>
    </location>
</feature>
<feature type="compositionally biased region" description="Basic and acidic residues" evidence="6">
    <location>
        <begin position="1"/>
        <end position="15"/>
    </location>
</feature>
<protein>
    <recommendedName>
        <fullName evidence="8">LITAF domain-containing protein</fullName>
    </recommendedName>
</protein>
<evidence type="ECO:0000313" key="9">
    <source>
        <dbReference type="EMBL" id="CAE2264276.1"/>
    </source>
</evidence>
<sequence>MTKNDAYEKLQKEGEPPAPVDVSHNYVPSAPHEPICPPYTQNPDCQPLDELPSPRPKRTCYNVTANGQELWSRETLIDCPHCSARGLTRVEHTRGLANYLTCCALASVGCILGCCLFPLCINDLKNAKHFCSSCGQHVGDFKILN</sequence>
<feature type="region of interest" description="Disordered" evidence="6">
    <location>
        <begin position="1"/>
        <end position="48"/>
    </location>
</feature>
<dbReference type="EMBL" id="HBKR01000711">
    <property type="protein sequence ID" value="CAE2264283.1"/>
    <property type="molecule type" value="Transcribed_RNA"/>
</dbReference>
<keyword evidence="3" id="KW-0479">Metal-binding</keyword>
<dbReference type="InterPro" id="IPR037519">
    <property type="entry name" value="LITAF_fam"/>
</dbReference>
<dbReference type="PANTHER" id="PTHR23292">
    <property type="entry name" value="LIPOPOLYSACCHARIDE-INDUCED TUMOR NECROSIS FACTOR-ALPHA FACTOR"/>
    <property type="match status" value="1"/>
</dbReference>
<feature type="domain" description="LITAF" evidence="8">
    <location>
        <begin position="58"/>
        <end position="143"/>
    </location>
</feature>
<organism evidence="9">
    <name type="scientific">Paramoeba aestuarina</name>
    <dbReference type="NCBI Taxonomy" id="180227"/>
    <lineage>
        <taxon>Eukaryota</taxon>
        <taxon>Amoebozoa</taxon>
        <taxon>Discosea</taxon>
        <taxon>Flabellinia</taxon>
        <taxon>Dactylopodida</taxon>
        <taxon>Paramoebidae</taxon>
        <taxon>Paramoeba</taxon>
    </lineage>
</organism>
<evidence type="ECO:0000313" key="10">
    <source>
        <dbReference type="EMBL" id="CAE2264283.1"/>
    </source>
</evidence>
<comment type="similarity">
    <text evidence="2">Belongs to the CDIP1/LITAF family.</text>
</comment>
<dbReference type="EMBL" id="HBKR01000710">
    <property type="protein sequence ID" value="CAE2264276.1"/>
    <property type="molecule type" value="Transcribed_RNA"/>
</dbReference>
<dbReference type="PROSITE" id="PS51837">
    <property type="entry name" value="LITAF"/>
    <property type="match status" value="1"/>
</dbReference>
<evidence type="ECO:0000256" key="7">
    <source>
        <dbReference type="SAM" id="Phobius"/>
    </source>
</evidence>
<proteinExistence type="inferred from homology"/>
<dbReference type="InterPro" id="IPR006629">
    <property type="entry name" value="LITAF"/>
</dbReference>
<dbReference type="GO" id="GO:0008270">
    <property type="term" value="F:zinc ion binding"/>
    <property type="evidence" value="ECO:0007669"/>
    <property type="project" value="TreeGrafter"/>
</dbReference>
<gene>
    <name evidence="9" type="ORF">NAES01612_LOCUS402</name>
    <name evidence="10" type="ORF">NAES01612_LOCUS403</name>
</gene>
<evidence type="ECO:0000256" key="5">
    <source>
        <dbReference type="ARBA" id="ARBA00023136"/>
    </source>
</evidence>
<dbReference type="GO" id="GO:0005634">
    <property type="term" value="C:nucleus"/>
    <property type="evidence" value="ECO:0007669"/>
    <property type="project" value="TreeGrafter"/>
</dbReference>
<keyword evidence="5 7" id="KW-0472">Membrane</keyword>
<evidence type="ECO:0000256" key="3">
    <source>
        <dbReference type="ARBA" id="ARBA00022723"/>
    </source>
</evidence>
<dbReference type="PANTHER" id="PTHR23292:SF47">
    <property type="entry name" value="LITAF DOMAIN-CONTAINING PROTEIN"/>
    <property type="match status" value="1"/>
</dbReference>
<name>A0A6U2VAK8_9EUKA</name>
<dbReference type="GO" id="GO:0098574">
    <property type="term" value="C:cytoplasmic side of lysosomal membrane"/>
    <property type="evidence" value="ECO:0007669"/>
    <property type="project" value="TreeGrafter"/>
</dbReference>
<reference evidence="9" key="1">
    <citation type="submission" date="2021-01" db="EMBL/GenBank/DDBJ databases">
        <authorList>
            <person name="Corre E."/>
            <person name="Pelletier E."/>
            <person name="Niang G."/>
            <person name="Scheremetjew M."/>
            <person name="Finn R."/>
            <person name="Kale V."/>
            <person name="Holt S."/>
            <person name="Cochrane G."/>
            <person name="Meng A."/>
            <person name="Brown T."/>
            <person name="Cohen L."/>
        </authorList>
    </citation>
    <scope>NUCLEOTIDE SEQUENCE</scope>
    <source>
        <strain evidence="9">SoJaBio B1-5/56/2</strain>
    </source>
</reference>
<dbReference type="Pfam" id="PF10601">
    <property type="entry name" value="zf-LITAF-like"/>
    <property type="match status" value="1"/>
</dbReference>
<dbReference type="SMART" id="SM00714">
    <property type="entry name" value="LITAF"/>
    <property type="match status" value="1"/>
</dbReference>
<dbReference type="AlphaFoldDB" id="A0A6U2VAK8"/>